<comment type="caution">
    <text evidence="1">The sequence shown here is derived from an EMBL/GenBank/DDBJ whole genome shotgun (WGS) entry which is preliminary data.</text>
</comment>
<name>A0A2T5HME7_9RHOB</name>
<evidence type="ECO:0000313" key="1">
    <source>
        <dbReference type="EMBL" id="PTQ72747.1"/>
    </source>
</evidence>
<accession>A0A2T5HME7</accession>
<dbReference type="RefSeq" id="WP_107816486.1">
    <property type="nucleotide sequence ID" value="NZ_QAOH01000006.1"/>
</dbReference>
<dbReference type="OrthoDB" id="7874220at2"/>
<reference evidence="1 2" key="1">
    <citation type="submission" date="2018-04" db="EMBL/GenBank/DDBJ databases">
        <title>Genomic Encyclopedia of Archaeal and Bacterial Type Strains, Phase II (KMG-II): from individual species to whole genera.</title>
        <authorList>
            <person name="Goeker M."/>
        </authorList>
    </citation>
    <scope>NUCLEOTIDE SEQUENCE [LARGE SCALE GENOMIC DNA]</scope>
    <source>
        <strain evidence="1 2">DSM 100434</strain>
    </source>
</reference>
<protein>
    <submittedName>
        <fullName evidence="1">Uncharacterized protein</fullName>
    </submittedName>
</protein>
<keyword evidence="2" id="KW-1185">Reference proteome</keyword>
<sequence length="68" mass="7430">MARYVPIAAKESTAAQLLDMTVSEFRAGVASGQLPDGKNIAGEKRWDTRLLEQLVAGDLIDGNEEIIW</sequence>
<gene>
    <name evidence="1" type="ORF">C8N42_106259</name>
</gene>
<evidence type="ECO:0000313" key="2">
    <source>
        <dbReference type="Proteomes" id="UP000244077"/>
    </source>
</evidence>
<dbReference type="Proteomes" id="UP000244077">
    <property type="component" value="Unassembled WGS sequence"/>
</dbReference>
<dbReference type="EMBL" id="QAOH01000006">
    <property type="protein sequence ID" value="PTQ72747.1"/>
    <property type="molecule type" value="Genomic_DNA"/>
</dbReference>
<organism evidence="1 2">
    <name type="scientific">Celeribacter persicus</name>
    <dbReference type="NCBI Taxonomy" id="1651082"/>
    <lineage>
        <taxon>Bacteria</taxon>
        <taxon>Pseudomonadati</taxon>
        <taxon>Pseudomonadota</taxon>
        <taxon>Alphaproteobacteria</taxon>
        <taxon>Rhodobacterales</taxon>
        <taxon>Roseobacteraceae</taxon>
        <taxon>Celeribacter</taxon>
    </lineage>
</organism>
<dbReference type="AlphaFoldDB" id="A0A2T5HME7"/>
<proteinExistence type="predicted"/>